<evidence type="ECO:0000313" key="2">
    <source>
        <dbReference type="EMBL" id="GFM95849.1"/>
    </source>
</evidence>
<keyword evidence="1" id="KW-0472">Membrane</keyword>
<feature type="transmembrane region" description="Helical" evidence="1">
    <location>
        <begin position="138"/>
        <end position="158"/>
    </location>
</feature>
<keyword evidence="4" id="KW-1185">Reference proteome</keyword>
<accession>A0A7J0C012</accession>
<feature type="transmembrane region" description="Helical" evidence="1">
    <location>
        <begin position="35"/>
        <end position="54"/>
    </location>
</feature>
<reference evidence="3 5" key="2">
    <citation type="submission" date="2020-07" db="EMBL/GenBank/DDBJ databases">
        <title>Sequencing the genomes of 1000 actinobacteria strains.</title>
        <authorList>
            <person name="Klenk H.-P."/>
        </authorList>
    </citation>
    <scope>NUCLEOTIDE SEQUENCE [LARGE SCALE GENOMIC DNA]</scope>
    <source>
        <strain evidence="3 5">DSM 41455</strain>
    </source>
</reference>
<reference evidence="2 4" key="1">
    <citation type="submission" date="2020-05" db="EMBL/GenBank/DDBJ databases">
        <title>Whole genome shotgun sequence of Streptomyces fulvorobeus NBRC 15897.</title>
        <authorList>
            <person name="Komaki H."/>
            <person name="Tamura T."/>
        </authorList>
    </citation>
    <scope>NUCLEOTIDE SEQUENCE [LARGE SCALE GENOMIC DNA]</scope>
    <source>
        <strain evidence="2 4">NBRC 15897</strain>
    </source>
</reference>
<evidence type="ECO:0000313" key="4">
    <source>
        <dbReference type="Proteomes" id="UP000498980"/>
    </source>
</evidence>
<dbReference type="Proteomes" id="UP000498980">
    <property type="component" value="Unassembled WGS sequence"/>
</dbReference>
<keyword evidence="1" id="KW-1133">Transmembrane helix</keyword>
<dbReference type="EMBL" id="JACCCF010000001">
    <property type="protein sequence ID" value="NYE39608.1"/>
    <property type="molecule type" value="Genomic_DNA"/>
</dbReference>
<name>A0A7J0C012_9ACTN</name>
<sequence length="235" mass="24589">MGAGPALRFVRAVLFAVVCVAVSGLGHAHMSGGSLPLPALASALLLVTCAGWWLAGRERTACAAVAASAVGQVFLHAFFSSLPSAARERPYTAGEPPVSAVHAYAVHHSGAVDHVAHEATAGAVPGPGLLEAFDGSTLSAGMAAAHLIAGLLCGWWLWRGEAAVVQLARSLALFVRAPLATAWRLWDAGPPQAPLTRWRPRRRPGRRLQELLLLHGLSLRGPPPHVLPVRPSFAH</sequence>
<keyword evidence="1" id="KW-0812">Transmembrane</keyword>
<protein>
    <recommendedName>
        <fullName evidence="6">Integral membrane protein</fullName>
    </recommendedName>
</protein>
<feature type="transmembrane region" description="Helical" evidence="1">
    <location>
        <begin position="61"/>
        <end position="79"/>
    </location>
</feature>
<comment type="caution">
    <text evidence="2">The sequence shown here is derived from an EMBL/GenBank/DDBJ whole genome shotgun (WGS) entry which is preliminary data.</text>
</comment>
<dbReference type="EMBL" id="BLWC01000001">
    <property type="protein sequence ID" value="GFM95849.1"/>
    <property type="molecule type" value="Genomic_DNA"/>
</dbReference>
<feature type="transmembrane region" description="Helical" evidence="1">
    <location>
        <begin position="12"/>
        <end position="29"/>
    </location>
</feature>
<gene>
    <name evidence="3" type="ORF">HEB29_000619</name>
    <name evidence="2" type="ORF">Sfulv_06600</name>
</gene>
<dbReference type="RefSeq" id="WP_173311017.1">
    <property type="nucleotide sequence ID" value="NZ_BAAAUE010000017.1"/>
</dbReference>
<evidence type="ECO:0000313" key="5">
    <source>
        <dbReference type="Proteomes" id="UP000530403"/>
    </source>
</evidence>
<evidence type="ECO:0000256" key="1">
    <source>
        <dbReference type="SAM" id="Phobius"/>
    </source>
</evidence>
<evidence type="ECO:0000313" key="3">
    <source>
        <dbReference type="EMBL" id="NYE39608.1"/>
    </source>
</evidence>
<proteinExistence type="predicted"/>
<dbReference type="AlphaFoldDB" id="A0A7J0C012"/>
<dbReference type="Proteomes" id="UP000530403">
    <property type="component" value="Unassembled WGS sequence"/>
</dbReference>
<organism evidence="2 4">
    <name type="scientific">Streptomyces fulvorobeus</name>
    <dbReference type="NCBI Taxonomy" id="284028"/>
    <lineage>
        <taxon>Bacteria</taxon>
        <taxon>Bacillati</taxon>
        <taxon>Actinomycetota</taxon>
        <taxon>Actinomycetes</taxon>
        <taxon>Kitasatosporales</taxon>
        <taxon>Streptomycetaceae</taxon>
        <taxon>Streptomyces</taxon>
    </lineage>
</organism>
<evidence type="ECO:0008006" key="6">
    <source>
        <dbReference type="Google" id="ProtNLM"/>
    </source>
</evidence>